<comment type="caution">
    <text evidence="9">The sequence shown here is derived from an EMBL/GenBank/DDBJ whole genome shotgun (WGS) entry which is preliminary data.</text>
</comment>
<evidence type="ECO:0000256" key="1">
    <source>
        <dbReference type="ARBA" id="ARBA00001954"/>
    </source>
</evidence>
<feature type="domain" description="RNase H type-1" evidence="8">
    <location>
        <begin position="786"/>
        <end position="925"/>
    </location>
</feature>
<dbReference type="GO" id="GO:0046872">
    <property type="term" value="F:metal ion binding"/>
    <property type="evidence" value="ECO:0007669"/>
    <property type="project" value="UniProtKB-KW"/>
</dbReference>
<evidence type="ECO:0000256" key="2">
    <source>
        <dbReference type="ARBA" id="ARBA00005896"/>
    </source>
</evidence>
<dbReference type="Pfam" id="PF02668">
    <property type="entry name" value="TauD"/>
    <property type="match status" value="1"/>
</dbReference>
<dbReference type="OrthoDB" id="93019at2759"/>
<dbReference type="GO" id="GO:0051213">
    <property type="term" value="F:dioxygenase activity"/>
    <property type="evidence" value="ECO:0007669"/>
    <property type="project" value="UniProtKB-KW"/>
</dbReference>
<dbReference type="InterPro" id="IPR042098">
    <property type="entry name" value="TauD-like_sf"/>
</dbReference>
<feature type="domain" description="Reverse transcriptase" evidence="7">
    <location>
        <begin position="251"/>
        <end position="532"/>
    </location>
</feature>
<comment type="cofactor">
    <cofactor evidence="1">
        <name>Fe(2+)</name>
        <dbReference type="ChEBI" id="CHEBI:29033"/>
    </cofactor>
</comment>
<dbReference type="EMBL" id="AYKW01000012">
    <property type="protein sequence ID" value="PIL31247.1"/>
    <property type="molecule type" value="Genomic_DNA"/>
</dbReference>
<dbReference type="SUPFAM" id="SSF56672">
    <property type="entry name" value="DNA/RNA polymerases"/>
    <property type="match status" value="1"/>
</dbReference>
<dbReference type="InterPro" id="IPR000477">
    <property type="entry name" value="RT_dom"/>
</dbReference>
<dbReference type="PANTHER" id="PTHR43779">
    <property type="entry name" value="DIOXYGENASE RV0097-RELATED"/>
    <property type="match status" value="1"/>
</dbReference>
<accession>A0A2G8SBV9</accession>
<name>A0A2G8SBV9_9APHY</name>
<dbReference type="PANTHER" id="PTHR43779:SF2">
    <property type="entry name" value="ALPHA-KETOGLUTARATE-DEPENDENT XANTHINE DIOXYGENASE XAN1"/>
    <property type="match status" value="1"/>
</dbReference>
<evidence type="ECO:0000256" key="6">
    <source>
        <dbReference type="ARBA" id="ARBA00023004"/>
    </source>
</evidence>
<keyword evidence="6" id="KW-0408">Iron</keyword>
<keyword evidence="5" id="KW-0560">Oxidoreductase</keyword>
<dbReference type="PROSITE" id="PS50878">
    <property type="entry name" value="RT_POL"/>
    <property type="match status" value="1"/>
</dbReference>
<evidence type="ECO:0000259" key="8">
    <source>
        <dbReference type="PROSITE" id="PS50879"/>
    </source>
</evidence>
<dbReference type="Pfam" id="PF00075">
    <property type="entry name" value="RNase_H"/>
    <property type="match status" value="1"/>
</dbReference>
<dbReference type="InterPro" id="IPR036397">
    <property type="entry name" value="RNaseH_sf"/>
</dbReference>
<evidence type="ECO:0000313" key="10">
    <source>
        <dbReference type="Proteomes" id="UP000230002"/>
    </source>
</evidence>
<proteinExistence type="inferred from homology"/>
<dbReference type="InterPro" id="IPR002156">
    <property type="entry name" value="RNaseH_domain"/>
</dbReference>
<keyword evidence="4" id="KW-0223">Dioxygenase</keyword>
<dbReference type="Gene3D" id="3.60.130.10">
    <property type="entry name" value="Clavaminate synthase-like"/>
    <property type="match status" value="1"/>
</dbReference>
<dbReference type="SUPFAM" id="SSF51197">
    <property type="entry name" value="Clavaminate synthase-like"/>
    <property type="match status" value="1"/>
</dbReference>
<dbReference type="GO" id="GO:0004523">
    <property type="term" value="F:RNA-DNA hybrid ribonuclease activity"/>
    <property type="evidence" value="ECO:0007669"/>
    <property type="project" value="InterPro"/>
</dbReference>
<comment type="similarity">
    <text evidence="2">Belongs to the TfdA dioxygenase family.</text>
</comment>
<dbReference type="PROSITE" id="PS50879">
    <property type="entry name" value="RNASE_H_1"/>
    <property type="match status" value="1"/>
</dbReference>
<protein>
    <recommendedName>
        <fullName evidence="11">Reverse transcriptase domain-containing protein</fullName>
    </recommendedName>
</protein>
<evidence type="ECO:0008006" key="11">
    <source>
        <dbReference type="Google" id="ProtNLM"/>
    </source>
</evidence>
<dbReference type="Gene3D" id="3.30.420.10">
    <property type="entry name" value="Ribonuclease H-like superfamily/Ribonuclease H"/>
    <property type="match status" value="1"/>
</dbReference>
<evidence type="ECO:0000259" key="7">
    <source>
        <dbReference type="PROSITE" id="PS50878"/>
    </source>
</evidence>
<dbReference type="AlphaFoldDB" id="A0A2G8SBV9"/>
<dbReference type="SUPFAM" id="SSF53098">
    <property type="entry name" value="Ribonuclease H-like"/>
    <property type="match status" value="1"/>
</dbReference>
<dbReference type="GO" id="GO:0003676">
    <property type="term" value="F:nucleic acid binding"/>
    <property type="evidence" value="ECO:0007669"/>
    <property type="project" value="InterPro"/>
</dbReference>
<gene>
    <name evidence="9" type="ORF">GSI_05945</name>
</gene>
<keyword evidence="10" id="KW-1185">Reference proteome</keyword>
<dbReference type="InterPro" id="IPR043502">
    <property type="entry name" value="DNA/RNA_pol_sf"/>
</dbReference>
<dbReference type="InterPro" id="IPR003819">
    <property type="entry name" value="TauD/TfdA-like"/>
</dbReference>
<sequence>MAIEVVPLPAPPTADAASLKDFGREVKGVNPGALSPEQFKEVHDLLYKYGALLFRDVDLTPEQQYALTKAFDPASESYGHGNKKTEGQKKSILHPDLKTIPRVQQVQLIGNGTVYDHEGLAEAKLKHPSHTTFHKTRVSEEDEAKGYTRYYRWHIDAALYDLSPPKVTTLYGVTVPAGPHQTVRYDDGTGDELEVPLGTTAFIDGKTMFDILPPELKSVAVRTKVKYSPHPYVWMAPAHALPTGLGILSEGLEMSKDELPEWEESKVKVFPMTWKNPVTGALHFQVHPCGVAELLVDPLPEGAKRDGALYPDGTHLTDLKEVRDLLYKMQRPAIAPKLVYPHDWYYVVNHVHGSWRKRLVTTMVSFDIAQFFPSVNHDLLISVCARRGFPPSFIAWLQSYLGPRSSSFRFGRASSPTFHCPAVGVGQGSSLSPTFSAIAVSPLLNIVHSFFRTHSLKYRHSYFHLFVDDGNIMVSSPTLATNVELTIDLYHLVDSTLSRLGLIAEHEKTELIHFVHPSNSAEKELLALPLVLNRGPFTPTHPLRPKPVVRHLGFYVDCHLSWRAHVDYYATRASTTAIATRILGSSIRGLNPSQRRRLYVSCILPLLTYGCQVWFRPTGAKHLLKRLEVAQNVALRWVSGQFRSCAIGALQSMTGIPPVSIYCHKLQQSYRLRIHTLLASHPIRSLFPALYAPAAHSPHTPFYPPPTSPRASLYHSAVASLDSLHHLPDITEYDRRLRSNPGNRVIDRFGDRLTFFLDHPKKKDADAIEPWIRTSLTPRIANANADPASLVLFTDGSAYPDGSSCASGFIAYYPDTTVLHSAAETRGHGFAPDAELYAATDAAAYALTPLLPTVTRLALFMDAEGTAKILLNPRSGRHELLELQASLQAWFERSPAHTVEIHYCPSHAGVPQNEAVDSLVSGALRDRDGSGRHHDFSSFAYIRRSLGLDAQRRWDALTKAPKPDDPESGQVVPNPAYWGHDYLQSLDTRRHHPTDSRSIIRRFGDLSITTFSRLMRVITGHAPIGAYRAKFRPRAAQPTACPCSYHPRGPLQDRHHILFECPCYYRGLLRPAHLDNLDPFPIILSFLHLNPSRVHVRRRPS</sequence>
<organism evidence="9 10">
    <name type="scientific">Ganoderma sinense ZZ0214-1</name>
    <dbReference type="NCBI Taxonomy" id="1077348"/>
    <lineage>
        <taxon>Eukaryota</taxon>
        <taxon>Fungi</taxon>
        <taxon>Dikarya</taxon>
        <taxon>Basidiomycota</taxon>
        <taxon>Agaricomycotina</taxon>
        <taxon>Agaricomycetes</taxon>
        <taxon>Polyporales</taxon>
        <taxon>Polyporaceae</taxon>
        <taxon>Ganoderma</taxon>
    </lineage>
</organism>
<dbReference type="InterPro" id="IPR012337">
    <property type="entry name" value="RNaseH-like_sf"/>
</dbReference>
<evidence type="ECO:0000256" key="3">
    <source>
        <dbReference type="ARBA" id="ARBA00022723"/>
    </source>
</evidence>
<dbReference type="Proteomes" id="UP000230002">
    <property type="component" value="Unassembled WGS sequence"/>
</dbReference>
<dbReference type="InterPro" id="IPR051178">
    <property type="entry name" value="TfdA_dioxygenase"/>
</dbReference>
<evidence type="ECO:0000313" key="9">
    <source>
        <dbReference type="EMBL" id="PIL31247.1"/>
    </source>
</evidence>
<evidence type="ECO:0000256" key="4">
    <source>
        <dbReference type="ARBA" id="ARBA00022964"/>
    </source>
</evidence>
<evidence type="ECO:0000256" key="5">
    <source>
        <dbReference type="ARBA" id="ARBA00023002"/>
    </source>
</evidence>
<dbReference type="Pfam" id="PF00078">
    <property type="entry name" value="RVT_1"/>
    <property type="match status" value="1"/>
</dbReference>
<reference evidence="9 10" key="1">
    <citation type="journal article" date="2015" name="Sci. Rep.">
        <title>Chromosome-level genome map provides insights into diverse defense mechanisms in the medicinal fungus Ganoderma sinense.</title>
        <authorList>
            <person name="Zhu Y."/>
            <person name="Xu J."/>
            <person name="Sun C."/>
            <person name="Zhou S."/>
            <person name="Xu H."/>
            <person name="Nelson D.R."/>
            <person name="Qian J."/>
            <person name="Song J."/>
            <person name="Luo H."/>
            <person name="Xiang L."/>
            <person name="Li Y."/>
            <person name="Xu Z."/>
            <person name="Ji A."/>
            <person name="Wang L."/>
            <person name="Lu S."/>
            <person name="Hayward A."/>
            <person name="Sun W."/>
            <person name="Li X."/>
            <person name="Schwartz D.C."/>
            <person name="Wang Y."/>
            <person name="Chen S."/>
        </authorList>
    </citation>
    <scope>NUCLEOTIDE SEQUENCE [LARGE SCALE GENOMIC DNA]</scope>
    <source>
        <strain evidence="9 10">ZZ0214-1</strain>
    </source>
</reference>
<keyword evidence="3" id="KW-0479">Metal-binding</keyword>